<dbReference type="GO" id="GO:0009231">
    <property type="term" value="P:riboflavin biosynthetic process"/>
    <property type="evidence" value="ECO:0007669"/>
    <property type="project" value="TreeGrafter"/>
</dbReference>
<reference evidence="6 7" key="1">
    <citation type="journal article" date="2014" name="Int. J. Syst. Evol. Microbiol.">
        <title>Nocardioides zeae sp. nov., isolated from the stem of Zea mays.</title>
        <authorList>
            <person name="Glaeser S.P."/>
            <person name="McInroy J.A."/>
            <person name="Busse H.J."/>
            <person name="Kampfer P."/>
        </authorList>
    </citation>
    <scope>NUCLEOTIDE SEQUENCE [LARGE SCALE GENOMIC DNA]</scope>
    <source>
        <strain evidence="6 7">JCM 30728</strain>
    </source>
</reference>
<name>A0A6P0HGQ9_9ACTN</name>
<dbReference type="RefSeq" id="WP_163771251.1">
    <property type="nucleotide sequence ID" value="NZ_JAAGXA010000003.1"/>
</dbReference>
<comment type="caution">
    <text evidence="6">The sequence shown here is derived from an EMBL/GenBank/DDBJ whole genome shotgun (WGS) entry which is preliminary data.</text>
</comment>
<dbReference type="Proteomes" id="UP000468687">
    <property type="component" value="Unassembled WGS sequence"/>
</dbReference>
<evidence type="ECO:0000313" key="7">
    <source>
        <dbReference type="Proteomes" id="UP000468687"/>
    </source>
</evidence>
<evidence type="ECO:0000256" key="3">
    <source>
        <dbReference type="ARBA" id="ARBA00022801"/>
    </source>
</evidence>
<dbReference type="InterPro" id="IPR023871">
    <property type="entry name" value="MftE"/>
</dbReference>
<dbReference type="NCBIfam" id="TIGR03964">
    <property type="entry name" value="mycofact_creat"/>
    <property type="match status" value="1"/>
</dbReference>
<proteinExistence type="inferred from homology"/>
<dbReference type="PANTHER" id="PTHR35005">
    <property type="entry name" value="3-DEHYDRO-SCYLLO-INOSOSE HYDROLASE"/>
    <property type="match status" value="1"/>
</dbReference>
<dbReference type="PANTHER" id="PTHR35005:SF1">
    <property type="entry name" value="2-AMINO-5-FORMYLAMINO-6-RIBOSYLAMINOPYRIMIDIN-4(3H)-ONE 5'-MONOPHOSPHATE DEFORMYLASE"/>
    <property type="match status" value="1"/>
</dbReference>
<evidence type="ECO:0000256" key="5">
    <source>
        <dbReference type="ARBA" id="ARBA00024029"/>
    </source>
</evidence>
<organism evidence="6 7">
    <name type="scientific">Nocardioides zeae</name>
    <dbReference type="NCBI Taxonomy" id="1457234"/>
    <lineage>
        <taxon>Bacteria</taxon>
        <taxon>Bacillati</taxon>
        <taxon>Actinomycetota</taxon>
        <taxon>Actinomycetes</taxon>
        <taxon>Propionibacteriales</taxon>
        <taxon>Nocardioidaceae</taxon>
        <taxon>Nocardioides</taxon>
    </lineage>
</organism>
<dbReference type="GO" id="GO:0046872">
    <property type="term" value="F:metal ion binding"/>
    <property type="evidence" value="ECO:0007669"/>
    <property type="project" value="UniProtKB-KW"/>
</dbReference>
<dbReference type="GO" id="GO:0016811">
    <property type="term" value="F:hydrolase activity, acting on carbon-nitrogen (but not peptide) bonds, in linear amides"/>
    <property type="evidence" value="ECO:0007669"/>
    <property type="project" value="TreeGrafter"/>
</dbReference>
<keyword evidence="7" id="KW-1185">Reference proteome</keyword>
<gene>
    <name evidence="6" type="primary">mftE</name>
    <name evidence="6" type="ORF">G3T38_06380</name>
</gene>
<evidence type="ECO:0000256" key="2">
    <source>
        <dbReference type="ARBA" id="ARBA00022723"/>
    </source>
</evidence>
<dbReference type="Pfam" id="PF02633">
    <property type="entry name" value="Creatininase"/>
    <property type="match status" value="1"/>
</dbReference>
<dbReference type="SUPFAM" id="SSF102215">
    <property type="entry name" value="Creatininase"/>
    <property type="match status" value="1"/>
</dbReference>
<dbReference type="AlphaFoldDB" id="A0A6P0HGQ9"/>
<keyword evidence="2" id="KW-0479">Metal-binding</keyword>
<keyword evidence="4" id="KW-0862">Zinc</keyword>
<evidence type="ECO:0000313" key="6">
    <source>
        <dbReference type="EMBL" id="NEN77899.1"/>
    </source>
</evidence>
<protein>
    <submittedName>
        <fullName evidence="6">Mycofactocin biosynthesis peptidyl-dipeptidase MftE</fullName>
    </submittedName>
</protein>
<keyword evidence="3" id="KW-0378">Hydrolase</keyword>
<comment type="similarity">
    <text evidence="5">Belongs to the creatininase superfamily.</text>
</comment>
<evidence type="ECO:0000256" key="1">
    <source>
        <dbReference type="ARBA" id="ARBA00001947"/>
    </source>
</evidence>
<sequence>MNPALSSRTWPDVEPGALLLVPVGSIEQHGPHLPLDTDGVIAAEVAGRVAVHLLDELSVLVAPPLLFAASGEHHGFPGTLSIGTDALATMLVELVRSAELWTPRVVFVNAHGGNVFALEKAVRQLREEGHDTAWVACATEDVDLHAGRTETSIMLHLRPTTVDLRRAEVGNTGTLTEILPTLMTGGVKAVSPNGVLGDPTGATADEGRSLVAELVRDVLQRVRHAAPDARGHLVAPAARAAGRVPAQAPA</sequence>
<dbReference type="EMBL" id="JAAGXA010000003">
    <property type="protein sequence ID" value="NEN77899.1"/>
    <property type="molecule type" value="Genomic_DNA"/>
</dbReference>
<evidence type="ECO:0000256" key="4">
    <source>
        <dbReference type="ARBA" id="ARBA00022833"/>
    </source>
</evidence>
<dbReference type="InterPro" id="IPR003785">
    <property type="entry name" value="Creatininase/forma_Hydrolase"/>
</dbReference>
<dbReference type="InterPro" id="IPR024087">
    <property type="entry name" value="Creatininase-like_sf"/>
</dbReference>
<accession>A0A6P0HGQ9</accession>
<dbReference type="Gene3D" id="3.40.50.10310">
    <property type="entry name" value="Creatininase"/>
    <property type="match status" value="1"/>
</dbReference>
<comment type="cofactor">
    <cofactor evidence="1">
        <name>Zn(2+)</name>
        <dbReference type="ChEBI" id="CHEBI:29105"/>
    </cofactor>
</comment>